<evidence type="ECO:0000313" key="1">
    <source>
        <dbReference type="EMBL" id="MBB6691886.1"/>
    </source>
</evidence>
<sequence length="113" mass="12967">MNQTATARPVSKEELLEDALLQQLHPVIYSTLQILYHEKYPAMDHERIVRIASYLTGFRPDRQASALGGAKVFQIIVVVRAVRHHQVVRMVLNNERGANLYSVSEIKQMNIRD</sequence>
<comment type="caution">
    <text evidence="1">The sequence shown here is derived from an EMBL/GenBank/DDBJ whole genome shotgun (WGS) entry which is preliminary data.</text>
</comment>
<gene>
    <name evidence="1" type="ORF">H7B90_10800</name>
</gene>
<organism evidence="1 2">
    <name type="scientific">Cohnella xylanilytica</name>
    <dbReference type="NCBI Taxonomy" id="557555"/>
    <lineage>
        <taxon>Bacteria</taxon>
        <taxon>Bacillati</taxon>
        <taxon>Bacillota</taxon>
        <taxon>Bacilli</taxon>
        <taxon>Bacillales</taxon>
        <taxon>Paenibacillaceae</taxon>
        <taxon>Cohnella</taxon>
    </lineage>
</organism>
<keyword evidence="2" id="KW-1185">Reference proteome</keyword>
<dbReference type="RefSeq" id="WP_185135878.1">
    <property type="nucleotide sequence ID" value="NZ_JACJVR010000041.1"/>
</dbReference>
<accession>A0A841TUD1</accession>
<protein>
    <submittedName>
        <fullName evidence="1">Uncharacterized protein</fullName>
    </submittedName>
</protein>
<proteinExistence type="predicted"/>
<reference evidence="1 2" key="1">
    <citation type="submission" date="2020-08" db="EMBL/GenBank/DDBJ databases">
        <title>Cohnella phylogeny.</title>
        <authorList>
            <person name="Dunlap C."/>
        </authorList>
    </citation>
    <scope>NUCLEOTIDE SEQUENCE [LARGE SCALE GENOMIC DNA]</scope>
    <source>
        <strain evidence="1 2">DSM 25239</strain>
    </source>
</reference>
<dbReference type="AlphaFoldDB" id="A0A841TUD1"/>
<dbReference type="Proteomes" id="UP000553776">
    <property type="component" value="Unassembled WGS sequence"/>
</dbReference>
<evidence type="ECO:0000313" key="2">
    <source>
        <dbReference type="Proteomes" id="UP000553776"/>
    </source>
</evidence>
<dbReference type="EMBL" id="JACJVR010000041">
    <property type="protein sequence ID" value="MBB6691886.1"/>
    <property type="molecule type" value="Genomic_DNA"/>
</dbReference>
<name>A0A841TUD1_9BACL</name>